<dbReference type="GO" id="GO:0004519">
    <property type="term" value="F:endonuclease activity"/>
    <property type="evidence" value="ECO:0007669"/>
    <property type="project" value="UniProtKB-KW"/>
</dbReference>
<evidence type="ECO:0000259" key="1">
    <source>
        <dbReference type="Pfam" id="PF05685"/>
    </source>
</evidence>
<dbReference type="SUPFAM" id="SSF52980">
    <property type="entry name" value="Restriction endonuclease-like"/>
    <property type="match status" value="1"/>
</dbReference>
<name>A0ABV0KI39_9CYAN</name>
<feature type="domain" description="Putative restriction endonuclease" evidence="1">
    <location>
        <begin position="12"/>
        <end position="180"/>
    </location>
</feature>
<reference evidence="2 3" key="1">
    <citation type="submission" date="2022-04" db="EMBL/GenBank/DDBJ databases">
        <title>Positive selection, recombination, and allopatry shape intraspecific diversity of widespread and dominant cyanobacteria.</title>
        <authorList>
            <person name="Wei J."/>
            <person name="Shu W."/>
            <person name="Hu C."/>
        </authorList>
    </citation>
    <scope>NUCLEOTIDE SEQUENCE [LARGE SCALE GENOMIC DNA]</scope>
    <source>
        <strain evidence="2 3">AS-A4</strain>
    </source>
</reference>
<evidence type="ECO:0000313" key="2">
    <source>
        <dbReference type="EMBL" id="MEP1058850.1"/>
    </source>
</evidence>
<dbReference type="Gene3D" id="3.90.1570.10">
    <property type="entry name" value="tt1808, chain A"/>
    <property type="match status" value="1"/>
</dbReference>
<dbReference type="EMBL" id="JAMPLM010000007">
    <property type="protein sequence ID" value="MEP1058850.1"/>
    <property type="molecule type" value="Genomic_DNA"/>
</dbReference>
<dbReference type="RefSeq" id="WP_190448227.1">
    <property type="nucleotide sequence ID" value="NZ_JAMPLM010000007.1"/>
</dbReference>
<evidence type="ECO:0000313" key="3">
    <source>
        <dbReference type="Proteomes" id="UP001476950"/>
    </source>
</evidence>
<accession>A0ABV0KI39</accession>
<keyword evidence="2" id="KW-0540">Nuclease</keyword>
<proteinExistence type="predicted"/>
<keyword evidence="3" id="KW-1185">Reference proteome</keyword>
<dbReference type="PANTHER" id="PTHR35400:SF1">
    <property type="entry name" value="SLR1083 PROTEIN"/>
    <property type="match status" value="1"/>
</dbReference>
<keyword evidence="2" id="KW-0255">Endonuclease</keyword>
<sequence>MTLAKVRLWTVDEYHHMTAVGVLAPEEQVELIEGQIIPMAAKNPPYAATNLCAADHFRQVLIGQALVRIQDPIRLSEYSEPEPDIAIVRLDSRKYIDHHPAPTEIFLLIEVADTTLAFDRGQKANLYAKAGIADYWILDVNDRQVYVLRAPTPEGYQQETVFGSDAVLAPLAFPGVDVSLQQLFP</sequence>
<gene>
    <name evidence="2" type="ORF">NDI38_10420</name>
</gene>
<dbReference type="CDD" id="cd06260">
    <property type="entry name" value="DUF820-like"/>
    <property type="match status" value="1"/>
</dbReference>
<dbReference type="Pfam" id="PF05685">
    <property type="entry name" value="Uma2"/>
    <property type="match status" value="1"/>
</dbReference>
<dbReference type="PANTHER" id="PTHR35400">
    <property type="entry name" value="SLR1083 PROTEIN"/>
    <property type="match status" value="1"/>
</dbReference>
<organism evidence="2 3">
    <name type="scientific">Stenomitos frigidus AS-A4</name>
    <dbReference type="NCBI Taxonomy" id="2933935"/>
    <lineage>
        <taxon>Bacteria</taxon>
        <taxon>Bacillati</taxon>
        <taxon>Cyanobacteriota</taxon>
        <taxon>Cyanophyceae</taxon>
        <taxon>Leptolyngbyales</taxon>
        <taxon>Leptolyngbyaceae</taxon>
        <taxon>Stenomitos</taxon>
    </lineage>
</organism>
<dbReference type="InterPro" id="IPR008538">
    <property type="entry name" value="Uma2"/>
</dbReference>
<comment type="caution">
    <text evidence="2">The sequence shown here is derived from an EMBL/GenBank/DDBJ whole genome shotgun (WGS) entry which is preliminary data.</text>
</comment>
<keyword evidence="2" id="KW-0378">Hydrolase</keyword>
<dbReference type="InterPro" id="IPR011335">
    <property type="entry name" value="Restrct_endonuc-II-like"/>
</dbReference>
<protein>
    <submittedName>
        <fullName evidence="2">Uma2 family endonuclease</fullName>
    </submittedName>
</protein>
<dbReference type="InterPro" id="IPR012296">
    <property type="entry name" value="Nuclease_put_TT1808"/>
</dbReference>
<dbReference type="Proteomes" id="UP001476950">
    <property type="component" value="Unassembled WGS sequence"/>
</dbReference>